<feature type="compositionally biased region" description="Basic residues" evidence="2">
    <location>
        <begin position="79"/>
        <end position="91"/>
    </location>
</feature>
<feature type="compositionally biased region" description="Basic and acidic residues" evidence="2">
    <location>
        <begin position="303"/>
        <end position="321"/>
    </location>
</feature>
<feature type="region of interest" description="Disordered" evidence="2">
    <location>
        <begin position="514"/>
        <end position="604"/>
    </location>
</feature>
<dbReference type="GO" id="GO:0008270">
    <property type="term" value="F:zinc ion binding"/>
    <property type="evidence" value="ECO:0007669"/>
    <property type="project" value="UniProtKB-KW"/>
</dbReference>
<feature type="compositionally biased region" description="Polar residues" evidence="2">
    <location>
        <begin position="288"/>
        <end position="301"/>
    </location>
</feature>
<dbReference type="SMART" id="SM00451">
    <property type="entry name" value="ZnF_U1"/>
    <property type="match status" value="2"/>
</dbReference>
<feature type="region of interest" description="Disordered" evidence="2">
    <location>
        <begin position="1293"/>
        <end position="1316"/>
    </location>
</feature>
<dbReference type="SUPFAM" id="SSF57667">
    <property type="entry name" value="beta-beta-alpha zinc fingers"/>
    <property type="match status" value="1"/>
</dbReference>
<feature type="region of interest" description="Disordered" evidence="2">
    <location>
        <begin position="1867"/>
        <end position="1906"/>
    </location>
</feature>
<feature type="compositionally biased region" description="Pro residues" evidence="2">
    <location>
        <begin position="1716"/>
        <end position="1750"/>
    </location>
</feature>
<feature type="compositionally biased region" description="Polar residues" evidence="2">
    <location>
        <begin position="389"/>
        <end position="399"/>
    </location>
</feature>
<feature type="compositionally biased region" description="Acidic residues" evidence="2">
    <location>
        <begin position="1115"/>
        <end position="1125"/>
    </location>
</feature>
<evidence type="ECO:0000313" key="5">
    <source>
        <dbReference type="Proteomes" id="UP001497623"/>
    </source>
</evidence>
<name>A0AAV2QQ53_MEGNR</name>
<feature type="region of interest" description="Disordered" evidence="2">
    <location>
        <begin position="1822"/>
        <end position="1845"/>
    </location>
</feature>
<feature type="compositionally biased region" description="Basic and acidic residues" evidence="2">
    <location>
        <begin position="775"/>
        <end position="785"/>
    </location>
</feature>
<keyword evidence="1" id="KW-0863">Zinc-finger</keyword>
<feature type="compositionally biased region" description="Basic and acidic residues" evidence="2">
    <location>
        <begin position="1389"/>
        <end position="1417"/>
    </location>
</feature>
<evidence type="ECO:0000256" key="2">
    <source>
        <dbReference type="SAM" id="MobiDB-lite"/>
    </source>
</evidence>
<feature type="region of interest" description="Disordered" evidence="2">
    <location>
        <begin position="714"/>
        <end position="854"/>
    </location>
</feature>
<feature type="compositionally biased region" description="Polar residues" evidence="2">
    <location>
        <begin position="1579"/>
        <end position="1594"/>
    </location>
</feature>
<feature type="compositionally biased region" description="Basic and acidic residues" evidence="2">
    <location>
        <begin position="526"/>
        <end position="539"/>
    </location>
</feature>
<feature type="compositionally biased region" description="Low complexity" evidence="2">
    <location>
        <begin position="2140"/>
        <end position="2151"/>
    </location>
</feature>
<feature type="compositionally biased region" description="Acidic residues" evidence="2">
    <location>
        <begin position="514"/>
        <end position="525"/>
    </location>
</feature>
<feature type="compositionally biased region" description="Basic and acidic residues" evidence="2">
    <location>
        <begin position="1919"/>
        <end position="1943"/>
    </location>
</feature>
<feature type="region of interest" description="Disordered" evidence="2">
    <location>
        <begin position="868"/>
        <end position="889"/>
    </location>
</feature>
<keyword evidence="1" id="KW-0862">Zinc</keyword>
<feature type="compositionally biased region" description="Basic and acidic residues" evidence="2">
    <location>
        <begin position="339"/>
        <end position="354"/>
    </location>
</feature>
<feature type="compositionally biased region" description="Basic and acidic residues" evidence="2">
    <location>
        <begin position="733"/>
        <end position="768"/>
    </location>
</feature>
<dbReference type="InterPro" id="IPR003604">
    <property type="entry name" value="Matrin/U1-like-C_Znf_C2H2"/>
</dbReference>
<sequence length="2265" mass="258486">MSGKLPVTCIYWQQGRCFKDERSCRFIHGTICRYDPCKREDCDRVHLKHGRDRDRGYGGRQDSRYHKSPNRYQNDRRYNRSPKRYRSKSPRGNRSPQRYRSPSNRQGSRSPNPKRYGSRSPNPKKYDSRSPNPKKYDSRSPNPKRYDSISPNPKRYYSRSPNPKRYESKSPNPVRYSRSQSPVSKLQRSKSPNAKRYASRSPNPLKYRSESPNPKRFSRSPNSKRYSRSPTTKKYSRSPNPKSYGSQSPNHKRYGSRSPNPEGFDRNGSRSPITHRYGRSLSPKNRRSQSPLHNRSFSPNQRQRHDSGHKSSASPRRERSPTPKKKKRRSPKLLASPSPERHGSDSTVHEHSPPIEKYSISKWKKVERSPSETREKSSSPENQRRSRSHSPMSPQTRNIQSDEEYERSRSSSKNERKYKKRDGSPNEGRDKSPIYTRNSKEDGEEKEELSTKNSSWSSKPADISSELRNLVASLSNSKFAELSKALEIRDKISGGNMKKHEKIVSTVEGLEEIGEEVEGIFDSEEHEEKEKPDRNREVEDGVNPSPPHHSHTSSRNSKREVDIAYKSDWDLKSAIENPSQPMEKLKPPPVKINTGGKGELWTPALDRRREAKAQMHYESKGTSNIWEVETPYVSRDSKRKSASEDAKSTDVSDKSMAPPKIAELSSAGKLLSSLMSHGGKLTDIPSSLTQVMPSPIVDSRASIKGQKSAQTIIDELLESRAKDSQKNRQSPSHVDRPAKSGKDIKEMGYEALEKSLSKSSDLVKELLRSKSRSVSPDERISRKSSYDSPSGKTKSKRAKEIKKRKPSTSSSDTSSSDEEGRNIEKEKRTRGNEKKIGKYREDKLESQTSDDLKRQKESLLRKIKLFRGQKSQLNEQKEDVIRNHRGDDESLEHLLEENSALQKEIGKQIMNMTHMLRDIDEQMEDIKEKRTSEKSGRHQRNEEDYYQNDAEEKYRREHKEGNEKYRRESDDKYHKDSEDRYRREANENYRRGEDKYFRESEDRYRRGESPRRESRRDMSPPRRDRRNDSPYYRDDRRSSDRNVYMETEIPHHKRSRSMDQKRSGSPHSPVVTLRHQRSPDRRSQSPPSKRQQTGKEQGIERHPKSRKAAAPEQSASEEDGEDAEEYGPVPSQKQYIRYTDAGMHWCKLCTHFSDSIPDYADHLMSSDHLAKVKADRKTWLGKAPKVEKDIKPPNVEYVTLPVQGVEFIHSMTAFYCSLCDFFMRDKQEMFAHPESKKHINNYKIHQSKNPMYETTYTKAKGTFYAKFKLEEQRKFFEEKRKAKDEARALLKEKESNFERSRRQGSIERLREDTEDYDSKVEKEEFKSYSSIRVASRGSGAKSEAEPTRGSPERTEDEASWSYSSSKKRSSSRLGSTADVGKASITKPLIEPKKIDVKIDADAIVEKDKERHKNRESKSGQQSTKTPFIGKMPFLRRKVGGKDEDDTGSRKSSAKRKDNDKDRSKDDEIDLEKKSKEKAFTDNLEKNLSEFLKNKIEQKKKESESSPAAMSDESDEEIEVIDPRSLIPPSAKPTVPNVTGRRKQMLEAASSGIIKAQDKETKMMEEKIQETKLEEKIKKSSQISPTTTESTNANGSPIPLDIPLPSIMTCMPDPKADNKEDWGNLVMSDIAGIQDHESQATSSLSTGDYNLQLSYGVPPPIMTAMSMMVPAVIPGDCDLSKPPPGINMDMQAIVEGEDIYRPCDMEVEDIMDYKAMTPPPPGTETPPPTGTATPPPPGTTPPRTVTPPPPGTENFLGSKTPPPPGTSPDKSTEYSSNRHTGGPIPRNIPFENKINELKEQSLVLESIFKEAPHFEVATSIFKKPKSSNSSVMDSFGEGNTEEKDDFQREMEELVKHKLKELKGSTEVTADETILEHDSYERSSPMSEVKSTDDISNDEYSDGSKRADVIKRRMEEMVKHKLKELEGSTEDTAEKIRDLDHDSHEQSSPVIEIESSVEIFNEDYTDRSKRVGVVQDLEEEEAEENIESISKESAIEKKSPSGKPRGRGKNTAKIINEMEGDDAPDMENKIRSPARGRRQIPRSTIVKSDTEEDSRDDSPSKPEEVEAKRSVRGRRLPTKFLNEDELEEESLPAEVNTKKSPGRKTHNIRSGIKESEEEEEEEDSVNEAKPKQLPPRSRKPSARAAAAAAVASVLDSDEDEMEEIVKSPRKRGRKPSVRVTTDEGEEDTEDAATTVATPSKRTSRKKTPAIPAIVESVDEEEEDKAVKPTKRTRRQPARSAIVESPEEDELQEETATSNKRSRRTRRP</sequence>
<feature type="compositionally biased region" description="Polar residues" evidence="2">
    <location>
        <begin position="177"/>
        <end position="192"/>
    </location>
</feature>
<feature type="compositionally biased region" description="Basic and acidic residues" evidence="2">
    <location>
        <begin position="1555"/>
        <end position="1577"/>
    </location>
</feature>
<keyword evidence="1" id="KW-0479">Metal-binding</keyword>
<feature type="zinc finger region" description="C3H1-type" evidence="1">
    <location>
        <begin position="3"/>
        <end position="31"/>
    </location>
</feature>
<proteinExistence type="predicted"/>
<feature type="compositionally biased region" description="Basic residues" evidence="2">
    <location>
        <begin position="793"/>
        <end position="806"/>
    </location>
</feature>
<dbReference type="InterPro" id="IPR036236">
    <property type="entry name" value="Znf_C2H2_sf"/>
</dbReference>
<feature type="region of interest" description="Disordered" evidence="2">
    <location>
        <begin position="1712"/>
        <end position="1790"/>
    </location>
</feature>
<dbReference type="InterPro" id="IPR013087">
    <property type="entry name" value="Znf_C2H2_type"/>
</dbReference>
<feature type="compositionally biased region" description="Basic and acidic residues" evidence="2">
    <location>
        <begin position="635"/>
        <end position="653"/>
    </location>
</feature>
<organism evidence="4 5">
    <name type="scientific">Meganyctiphanes norvegica</name>
    <name type="common">Northern krill</name>
    <name type="synonym">Thysanopoda norvegica</name>
    <dbReference type="NCBI Taxonomy" id="48144"/>
    <lineage>
        <taxon>Eukaryota</taxon>
        <taxon>Metazoa</taxon>
        <taxon>Ecdysozoa</taxon>
        <taxon>Arthropoda</taxon>
        <taxon>Crustacea</taxon>
        <taxon>Multicrustacea</taxon>
        <taxon>Malacostraca</taxon>
        <taxon>Eumalacostraca</taxon>
        <taxon>Eucarida</taxon>
        <taxon>Euphausiacea</taxon>
        <taxon>Euphausiidae</taxon>
        <taxon>Meganyctiphanes</taxon>
    </lineage>
</organism>
<feature type="region of interest" description="Disordered" evidence="2">
    <location>
        <begin position="49"/>
        <end position="462"/>
    </location>
</feature>
<feature type="compositionally biased region" description="Basic and acidic residues" evidence="2">
    <location>
        <begin position="1987"/>
        <end position="1997"/>
    </location>
</feature>
<feature type="compositionally biased region" description="Basic residues" evidence="2">
    <location>
        <begin position="322"/>
        <end position="331"/>
    </location>
</feature>
<dbReference type="PROSITE" id="PS50103">
    <property type="entry name" value="ZF_C3H1"/>
    <property type="match status" value="1"/>
</dbReference>
<evidence type="ECO:0000259" key="3">
    <source>
        <dbReference type="PROSITE" id="PS50103"/>
    </source>
</evidence>
<feature type="compositionally biased region" description="Basic and acidic residues" evidence="2">
    <location>
        <begin position="950"/>
        <end position="1040"/>
    </location>
</feature>
<comment type="caution">
    <text evidence="4">The sequence shown here is derived from an EMBL/GenBank/DDBJ whole genome shotgun (WGS) entry which is preliminary data.</text>
</comment>
<dbReference type="InterPro" id="IPR000571">
    <property type="entry name" value="Znf_CCCH"/>
</dbReference>
<feature type="compositionally biased region" description="Basic and acidic residues" evidence="2">
    <location>
        <begin position="364"/>
        <end position="384"/>
    </location>
</feature>
<feature type="region of interest" description="Disordered" evidence="2">
    <location>
        <begin position="1495"/>
        <end position="1598"/>
    </location>
</feature>
<dbReference type="EMBL" id="CAXKWB010008381">
    <property type="protein sequence ID" value="CAL4090941.1"/>
    <property type="molecule type" value="Genomic_DNA"/>
</dbReference>
<feature type="region of interest" description="Disordered" evidence="2">
    <location>
        <begin position="1919"/>
        <end position="2265"/>
    </location>
</feature>
<evidence type="ECO:0000256" key="1">
    <source>
        <dbReference type="PROSITE-ProRule" id="PRU00723"/>
    </source>
</evidence>
<feature type="compositionally biased region" description="Basic and acidic residues" evidence="2">
    <location>
        <begin position="875"/>
        <end position="889"/>
    </location>
</feature>
<feature type="compositionally biased region" description="Basic and acidic residues" evidence="2">
    <location>
        <begin position="915"/>
        <end position="943"/>
    </location>
</feature>
<feature type="region of interest" description="Disordered" evidence="2">
    <location>
        <begin position="633"/>
        <end position="659"/>
    </location>
</feature>
<feature type="compositionally biased region" description="Acidic residues" evidence="2">
    <location>
        <begin position="1974"/>
        <end position="1984"/>
    </location>
</feature>
<feature type="compositionally biased region" description="Basic residues" evidence="2">
    <location>
        <begin position="2165"/>
        <end position="2174"/>
    </location>
</feature>
<feature type="compositionally biased region" description="Basic and acidic residues" evidence="2">
    <location>
        <begin position="557"/>
        <end position="573"/>
    </location>
</feature>
<feature type="region of interest" description="Disordered" evidence="2">
    <location>
        <begin position="912"/>
        <end position="1128"/>
    </location>
</feature>
<keyword evidence="5" id="KW-1185">Reference proteome</keyword>
<protein>
    <recommendedName>
        <fullName evidence="3">C3H1-type domain-containing protein</fullName>
    </recommendedName>
</protein>
<accession>A0AAV2QQ53</accession>
<reference evidence="4 5" key="1">
    <citation type="submission" date="2024-05" db="EMBL/GenBank/DDBJ databases">
        <authorList>
            <person name="Wallberg A."/>
        </authorList>
    </citation>
    <scope>NUCLEOTIDE SEQUENCE [LARGE SCALE GENOMIC DNA]</scope>
</reference>
<feature type="compositionally biased region" description="Polar residues" evidence="2">
    <location>
        <begin position="92"/>
        <end position="111"/>
    </location>
</feature>
<feature type="compositionally biased region" description="Basic and acidic residues" evidence="2">
    <location>
        <begin position="1454"/>
        <end position="1483"/>
    </location>
</feature>
<feature type="compositionally biased region" description="Basic and acidic residues" evidence="2">
    <location>
        <begin position="49"/>
        <end position="65"/>
    </location>
</feature>
<dbReference type="PROSITE" id="PS00028">
    <property type="entry name" value="ZINC_FINGER_C2H2_1"/>
    <property type="match status" value="1"/>
</dbReference>
<feature type="compositionally biased region" description="Basic and acidic residues" evidence="2">
    <location>
        <begin position="717"/>
        <end position="726"/>
    </location>
</feature>
<feature type="compositionally biased region" description="Acidic residues" evidence="2">
    <location>
        <begin position="2113"/>
        <end position="2123"/>
    </location>
</feature>
<dbReference type="GO" id="GO:0003676">
    <property type="term" value="F:nucleic acid binding"/>
    <property type="evidence" value="ECO:0007669"/>
    <property type="project" value="InterPro"/>
</dbReference>
<feature type="compositionally biased region" description="Low complexity" evidence="2">
    <location>
        <begin position="1944"/>
        <end position="1957"/>
    </location>
</feature>
<evidence type="ECO:0000313" key="4">
    <source>
        <dbReference type="EMBL" id="CAL4090941.1"/>
    </source>
</evidence>
<gene>
    <name evidence="4" type="ORF">MNOR_LOCUS14155</name>
</gene>
<feature type="compositionally biased region" description="Basic and acidic residues" evidence="2">
    <location>
        <begin position="1342"/>
        <end position="1353"/>
    </location>
</feature>
<dbReference type="Proteomes" id="UP001497623">
    <property type="component" value="Unassembled WGS sequence"/>
</dbReference>
<feature type="compositionally biased region" description="Basic and acidic residues" evidence="2">
    <location>
        <begin position="818"/>
        <end position="854"/>
    </location>
</feature>
<feature type="compositionally biased region" description="Basic and acidic residues" evidence="2">
    <location>
        <begin position="406"/>
        <end position="443"/>
    </location>
</feature>
<feature type="compositionally biased region" description="Basic and acidic residues" evidence="2">
    <location>
        <begin position="124"/>
        <end position="138"/>
    </location>
</feature>
<feature type="region of interest" description="Disordered" evidence="2">
    <location>
        <begin position="1331"/>
        <end position="1483"/>
    </location>
</feature>
<feature type="compositionally biased region" description="Basic residues" evidence="2">
    <location>
        <begin position="2225"/>
        <end position="2234"/>
    </location>
</feature>
<feature type="compositionally biased region" description="Basic and acidic residues" evidence="2">
    <location>
        <begin position="2054"/>
        <end position="2067"/>
    </location>
</feature>
<feature type="compositionally biased region" description="Polar residues" evidence="2">
    <location>
        <begin position="219"/>
        <end position="249"/>
    </location>
</feature>
<feature type="non-terminal residue" evidence="4">
    <location>
        <position position="2265"/>
    </location>
</feature>
<feature type="domain" description="C3H1-type" evidence="3">
    <location>
        <begin position="3"/>
        <end position="31"/>
    </location>
</feature>